<sequence>MTFSSSHNLKSRDAEKVTEMSRWRDNIRAIVYLQNAVQKKIPTTPTHDLLSIFLCDRLYRRAAFSTCLQGYN</sequence>
<reference evidence="1 2" key="1">
    <citation type="journal article" date="2018" name="BMC Genomics">
        <title>Comparative genome analyses reveal sequence features reflecting distinct modes of host-adaptation between dicot and monocot powdery mildew.</title>
        <authorList>
            <person name="Wu Y."/>
            <person name="Ma X."/>
            <person name="Pan Z."/>
            <person name="Kale S.D."/>
            <person name="Song Y."/>
            <person name="King H."/>
            <person name="Zhang Q."/>
            <person name="Presley C."/>
            <person name="Deng X."/>
            <person name="Wei C.I."/>
            <person name="Xiao S."/>
        </authorList>
    </citation>
    <scope>NUCLEOTIDE SEQUENCE [LARGE SCALE GENOMIC DNA]</scope>
    <source>
        <strain evidence="1">UMSG2</strain>
    </source>
</reference>
<dbReference type="Proteomes" id="UP000286134">
    <property type="component" value="Unassembled WGS sequence"/>
</dbReference>
<evidence type="ECO:0000313" key="1">
    <source>
        <dbReference type="EMBL" id="RKF55625.1"/>
    </source>
</evidence>
<comment type="caution">
    <text evidence="1">The sequence shown here is derived from an EMBL/GenBank/DDBJ whole genome shotgun (WGS) entry which is preliminary data.</text>
</comment>
<keyword evidence="2" id="KW-1185">Reference proteome</keyword>
<evidence type="ECO:0000313" key="2">
    <source>
        <dbReference type="Proteomes" id="UP000286134"/>
    </source>
</evidence>
<organism evidence="1 2">
    <name type="scientific">Erysiphe neolycopersici</name>
    <dbReference type="NCBI Taxonomy" id="212602"/>
    <lineage>
        <taxon>Eukaryota</taxon>
        <taxon>Fungi</taxon>
        <taxon>Dikarya</taxon>
        <taxon>Ascomycota</taxon>
        <taxon>Pezizomycotina</taxon>
        <taxon>Leotiomycetes</taxon>
        <taxon>Erysiphales</taxon>
        <taxon>Erysiphaceae</taxon>
        <taxon>Erysiphe</taxon>
    </lineage>
</organism>
<name>A0A420HE08_9PEZI</name>
<accession>A0A420HE08</accession>
<proteinExistence type="predicted"/>
<protein>
    <submittedName>
        <fullName evidence="1">Uncharacterized protein</fullName>
    </submittedName>
</protein>
<gene>
    <name evidence="1" type="ORF">OnM2_088028</name>
</gene>
<dbReference type="AlphaFoldDB" id="A0A420HE08"/>
<dbReference type="EMBL" id="MCFK01008830">
    <property type="protein sequence ID" value="RKF55625.1"/>
    <property type="molecule type" value="Genomic_DNA"/>
</dbReference>